<accession>A0ABR5N362</accession>
<sequence length="134" mass="14944">MSERSGKFLLGLVLLLIGGLVLLDQLGIDSGDILRILVPGVIMLYGARKVMGHGGSRFWGVLIFLFGLLMLVGKLHLLFHSILAIGIIYLGYCLIRPKPAPKEGPAEWERQWAQRVLKEDALDNWEKGVPRNQQ</sequence>
<dbReference type="InterPro" id="IPR054331">
    <property type="entry name" value="LiaF_TM"/>
</dbReference>
<keyword evidence="1" id="KW-0812">Transmembrane</keyword>
<protein>
    <recommendedName>
        <fullName evidence="2">LiaF transmembrane domain-containing protein</fullName>
    </recommendedName>
</protein>
<dbReference type="EMBL" id="LJJB01000013">
    <property type="protein sequence ID" value="KQL44873.1"/>
    <property type="molecule type" value="Genomic_DNA"/>
</dbReference>
<dbReference type="Pfam" id="PF22570">
    <property type="entry name" value="LiaF-TM"/>
    <property type="match status" value="1"/>
</dbReference>
<evidence type="ECO:0000256" key="1">
    <source>
        <dbReference type="SAM" id="Phobius"/>
    </source>
</evidence>
<evidence type="ECO:0000313" key="3">
    <source>
        <dbReference type="EMBL" id="KQL44873.1"/>
    </source>
</evidence>
<proteinExistence type="predicted"/>
<feature type="transmembrane region" description="Helical" evidence="1">
    <location>
        <begin position="55"/>
        <end position="72"/>
    </location>
</feature>
<gene>
    <name evidence="3" type="ORF">AN963_26390</name>
</gene>
<reference evidence="3 4" key="1">
    <citation type="submission" date="2015-09" db="EMBL/GenBank/DDBJ databases">
        <title>Genome sequencing project for genomic taxonomy and phylogenomics of Bacillus-like bacteria.</title>
        <authorList>
            <person name="Liu B."/>
            <person name="Wang J."/>
            <person name="Zhu Y."/>
            <person name="Liu G."/>
            <person name="Chen Q."/>
            <person name="Chen Z."/>
            <person name="Lan J."/>
            <person name="Che J."/>
            <person name="Ge C."/>
            <person name="Shi H."/>
            <person name="Pan Z."/>
            <person name="Liu X."/>
        </authorList>
    </citation>
    <scope>NUCLEOTIDE SEQUENCE [LARGE SCALE GENOMIC DNA]</scope>
    <source>
        <strain evidence="3 4">DSM 8552</strain>
    </source>
</reference>
<keyword evidence="1" id="KW-1133">Transmembrane helix</keyword>
<feature type="transmembrane region" description="Helical" evidence="1">
    <location>
        <begin position="78"/>
        <end position="95"/>
    </location>
</feature>
<keyword evidence="4" id="KW-1185">Reference proteome</keyword>
<keyword evidence="1" id="KW-0472">Membrane</keyword>
<evidence type="ECO:0000259" key="2">
    <source>
        <dbReference type="Pfam" id="PF22570"/>
    </source>
</evidence>
<feature type="domain" description="LiaF transmembrane" evidence="2">
    <location>
        <begin position="9"/>
        <end position="98"/>
    </location>
</feature>
<evidence type="ECO:0000313" key="4">
    <source>
        <dbReference type="Proteomes" id="UP000051063"/>
    </source>
</evidence>
<dbReference type="Proteomes" id="UP000051063">
    <property type="component" value="Unassembled WGS sequence"/>
</dbReference>
<comment type="caution">
    <text evidence="3">The sequence shown here is derived from an EMBL/GenBank/DDBJ whole genome shotgun (WGS) entry which is preliminary data.</text>
</comment>
<dbReference type="RefSeq" id="WP_055747466.1">
    <property type="nucleotide sequence ID" value="NZ_JARTHT010000007.1"/>
</dbReference>
<feature type="transmembrane region" description="Helical" evidence="1">
    <location>
        <begin position="33"/>
        <end position="48"/>
    </location>
</feature>
<organism evidence="3 4">
    <name type="scientific">Brevibacillus choshinensis</name>
    <dbReference type="NCBI Taxonomy" id="54911"/>
    <lineage>
        <taxon>Bacteria</taxon>
        <taxon>Bacillati</taxon>
        <taxon>Bacillota</taxon>
        <taxon>Bacilli</taxon>
        <taxon>Bacillales</taxon>
        <taxon>Paenibacillaceae</taxon>
        <taxon>Brevibacillus</taxon>
    </lineage>
</organism>
<name>A0ABR5N362_BRECH</name>